<dbReference type="AlphaFoldDB" id="A0A8A2VH03"/>
<protein>
    <submittedName>
        <fullName evidence="3">Alpha/beta hydrolase</fullName>
    </submittedName>
</protein>
<reference evidence="3 4" key="1">
    <citation type="submission" date="2021-03" db="EMBL/GenBank/DDBJ databases">
        <title>Haloterrigena longa sp. nov. and Haloterrigena limicola sp. nov., extremely halophilic archaea isolated from a salt lake.</title>
        <authorList>
            <person name="Henglin C."/>
        </authorList>
    </citation>
    <scope>NUCLEOTIDE SEQUENCE [LARGE SCALE GENOMIC DNA]</scope>
    <source>
        <strain evidence="3 4">KZCA68</strain>
    </source>
</reference>
<feature type="region of interest" description="Disordered" evidence="1">
    <location>
        <begin position="276"/>
        <end position="297"/>
    </location>
</feature>
<dbReference type="InterPro" id="IPR000073">
    <property type="entry name" value="AB_hydrolase_1"/>
</dbReference>
<evidence type="ECO:0000313" key="3">
    <source>
        <dbReference type="EMBL" id="QSW99685.1"/>
    </source>
</evidence>
<dbReference type="Gene3D" id="3.40.50.1820">
    <property type="entry name" value="alpha/beta hydrolase"/>
    <property type="match status" value="1"/>
</dbReference>
<sequence>MTDTNRQQRQNSAADRTVTTRRTLLKATGTTLVGGAGLAATSGSASAQWGGPDVIEIDDGGWFGGWSADGSLPVTDELLIFIHGWFGDTTASSQASDVESSLESGGYSPDETVAIEWPGTTLNFAGAEADTEDVGDVVAGLVEEFYDNGGGNIRLVGHSLGGRCVYWTATKLSSGYEIETVAGLGAAADGSEICGDPWNPGLGNACEVRNYHSNNDSTVGGAYGGFGDTALGTEGAGCDPGSNYTDVDVTGSVGGHLEYLGDGAVGSDLADAINSGSCDSSGGGDDGSDGDDGWGWF</sequence>
<feature type="domain" description="AB hydrolase-1" evidence="2">
    <location>
        <begin position="79"/>
        <end position="183"/>
    </location>
</feature>
<keyword evidence="3" id="KW-0378">Hydrolase</keyword>
<dbReference type="InterPro" id="IPR006311">
    <property type="entry name" value="TAT_signal"/>
</dbReference>
<dbReference type="GO" id="GO:0016787">
    <property type="term" value="F:hydrolase activity"/>
    <property type="evidence" value="ECO:0007669"/>
    <property type="project" value="UniProtKB-KW"/>
</dbReference>
<dbReference type="InterPro" id="IPR029058">
    <property type="entry name" value="AB_hydrolase_fold"/>
</dbReference>
<feature type="region of interest" description="Disordered" evidence="1">
    <location>
        <begin position="1"/>
        <end position="20"/>
    </location>
</feature>
<dbReference type="EMBL" id="CP071462">
    <property type="protein sequence ID" value="QSW99685.1"/>
    <property type="molecule type" value="Genomic_DNA"/>
</dbReference>
<feature type="compositionally biased region" description="Polar residues" evidence="1">
    <location>
        <begin position="1"/>
        <end position="14"/>
    </location>
</feature>
<dbReference type="SUPFAM" id="SSF53474">
    <property type="entry name" value="alpha/beta-Hydrolases"/>
    <property type="match status" value="1"/>
</dbReference>
<name>A0A8A2VH03_9EURY</name>
<gene>
    <name evidence="3" type="ORF">J0X25_01605</name>
</gene>
<evidence type="ECO:0000256" key="1">
    <source>
        <dbReference type="SAM" id="MobiDB-lite"/>
    </source>
</evidence>
<dbReference type="KEGG" id="hakz:J0X25_01605"/>
<feature type="compositionally biased region" description="Acidic residues" evidence="1">
    <location>
        <begin position="286"/>
        <end position="297"/>
    </location>
</feature>
<dbReference type="GeneID" id="63185960"/>
<dbReference type="PROSITE" id="PS51318">
    <property type="entry name" value="TAT"/>
    <property type="match status" value="1"/>
</dbReference>
<accession>A0A8A2VH03</accession>
<organism evidence="3 4">
    <name type="scientific">Haloterrigena alkaliphila</name>
    <dbReference type="NCBI Taxonomy" id="2816475"/>
    <lineage>
        <taxon>Archaea</taxon>
        <taxon>Methanobacteriati</taxon>
        <taxon>Methanobacteriota</taxon>
        <taxon>Stenosarchaea group</taxon>
        <taxon>Halobacteria</taxon>
        <taxon>Halobacteriales</taxon>
        <taxon>Natrialbaceae</taxon>
        <taxon>Haloterrigena</taxon>
    </lineage>
</organism>
<dbReference type="Pfam" id="PF12697">
    <property type="entry name" value="Abhydrolase_6"/>
    <property type="match status" value="1"/>
</dbReference>
<dbReference type="RefSeq" id="WP_207289291.1">
    <property type="nucleotide sequence ID" value="NZ_CP071462.1"/>
</dbReference>
<evidence type="ECO:0000259" key="2">
    <source>
        <dbReference type="Pfam" id="PF12697"/>
    </source>
</evidence>
<proteinExistence type="predicted"/>
<evidence type="ECO:0000313" key="4">
    <source>
        <dbReference type="Proteomes" id="UP000663203"/>
    </source>
</evidence>
<dbReference type="Proteomes" id="UP000663203">
    <property type="component" value="Chromosome"/>
</dbReference>
<keyword evidence="4" id="KW-1185">Reference proteome</keyword>